<accession>A0A8T0C7E9</accession>
<protein>
    <submittedName>
        <fullName evidence="1">Uncharacterized protein</fullName>
    </submittedName>
</protein>
<proteinExistence type="predicted"/>
<dbReference type="Proteomes" id="UP000016480">
    <property type="component" value="Unassembled WGS sequence"/>
</dbReference>
<evidence type="ECO:0000313" key="2">
    <source>
        <dbReference type="Proteomes" id="UP000016480"/>
    </source>
</evidence>
<dbReference type="EMBL" id="AHCD03000035">
    <property type="protein sequence ID" value="KAF7786599.1"/>
    <property type="molecule type" value="Genomic_DNA"/>
</dbReference>
<comment type="caution">
    <text evidence="1">The sequence shown here is derived from an EMBL/GenBank/DDBJ whole genome shotgun (WGS) entry which is preliminary data.</text>
</comment>
<name>A0A8T0C7E9_9GAMM</name>
<sequence>MVALMNSEWRMVMVMRFILNYLADCYKFSLTNQKKCG</sequence>
<organism evidence="1 2">
    <name type="scientific">Pseudoalteromonas rubra</name>
    <dbReference type="NCBI Taxonomy" id="43658"/>
    <lineage>
        <taxon>Bacteria</taxon>
        <taxon>Pseudomonadati</taxon>
        <taxon>Pseudomonadota</taxon>
        <taxon>Gammaproteobacteria</taxon>
        <taxon>Alteromonadales</taxon>
        <taxon>Pseudoalteromonadaceae</taxon>
        <taxon>Pseudoalteromonas</taxon>
    </lineage>
</organism>
<dbReference type="AlphaFoldDB" id="A0A8T0C7E9"/>
<evidence type="ECO:0000313" key="1">
    <source>
        <dbReference type="EMBL" id="KAF7786599.1"/>
    </source>
</evidence>
<gene>
    <name evidence="1" type="ORF">PRUB_a1216</name>
</gene>
<reference evidence="1 2" key="1">
    <citation type="journal article" date="2012" name="J. Bacteriol.">
        <title>Genome sequence of the cycloprodigiosin-producing bacterial strain Pseudoalteromonas rubra ATCC 29570(T).</title>
        <authorList>
            <person name="Xie B.B."/>
            <person name="Shu Y.L."/>
            <person name="Qin Q.L."/>
            <person name="Rong J.C."/>
            <person name="Zhang X.Y."/>
            <person name="Chen X.L."/>
            <person name="Zhou B.C."/>
            <person name="Zhang Y.Z."/>
        </authorList>
    </citation>
    <scope>NUCLEOTIDE SEQUENCE [LARGE SCALE GENOMIC DNA]</scope>
    <source>
        <strain evidence="1 2">DSM 6842</strain>
    </source>
</reference>